<proteinExistence type="predicted"/>
<gene>
    <name evidence="2" type="ORF">IA54_012070</name>
</gene>
<protein>
    <recommendedName>
        <fullName evidence="4">Helicase HerA central domain-containing protein</fullName>
    </recommendedName>
</protein>
<evidence type="ECO:0000313" key="3">
    <source>
        <dbReference type="Proteomes" id="UP000050343"/>
    </source>
</evidence>
<dbReference type="InterPro" id="IPR038472">
    <property type="entry name" value="DndE_sf"/>
</dbReference>
<dbReference type="EMBL" id="JPUO02000208">
    <property type="protein sequence ID" value="OQP74749.1"/>
    <property type="molecule type" value="Genomic_DNA"/>
</dbReference>
<dbReference type="SUPFAM" id="SSF52540">
    <property type="entry name" value="P-loop containing nucleoside triphosphate hydrolases"/>
    <property type="match status" value="1"/>
</dbReference>
<reference evidence="2 3" key="2">
    <citation type="journal article" date="2017" name="Plant Pathol.">
        <title>Pathogenicity and virulence gene content of Xanthomonas strains infecting Araceae, formerly known as Xanthomonas axonopodis pv. dieffenbachiae.</title>
        <authorList>
            <person name="Constantin E.C."/>
            <person name="Haegeman A."/>
            <person name="Van Vaerenbergh J."/>
            <person name="Baeyen S."/>
            <person name="Van Malderghem C."/>
            <person name="Maes M."/>
            <person name="Cottyn B."/>
        </authorList>
    </citation>
    <scope>NUCLEOTIDE SEQUENCE [LARGE SCALE GENOMIC DNA]</scope>
    <source>
        <strain evidence="3">LMG9055</strain>
    </source>
</reference>
<dbReference type="Proteomes" id="UP000050343">
    <property type="component" value="Unassembled WGS sequence"/>
</dbReference>
<reference evidence="2 3" key="1">
    <citation type="journal article" date="2016" name="Plant Pathol.">
        <title>Genetic characterization of strains named as Xanthomonas axonopodis pv. dieffenbachiae leads to a taxonomic revision of the X. axonopodis species complex.</title>
        <authorList>
            <person name="Constantin E.C."/>
            <person name="Cleenwerck I."/>
            <person name="Maes M."/>
            <person name="Baeyen S."/>
            <person name="Van Malderghem C."/>
            <person name="De Vos P."/>
            <person name="Cottyn B."/>
        </authorList>
    </citation>
    <scope>NUCLEOTIDE SEQUENCE [LARGE SCALE GENOMIC DNA]</scope>
    <source>
        <strain evidence="3">LMG9055</strain>
    </source>
</reference>
<dbReference type="Gene3D" id="1.10.1220.160">
    <property type="entry name" value="DNA sulphur modification protein DndE"/>
    <property type="match status" value="1"/>
</dbReference>
<feature type="region of interest" description="Disordered" evidence="1">
    <location>
        <begin position="143"/>
        <end position="166"/>
    </location>
</feature>
<dbReference type="InterPro" id="IPR051162">
    <property type="entry name" value="T4SS_component"/>
</dbReference>
<evidence type="ECO:0008006" key="4">
    <source>
        <dbReference type="Google" id="ProtNLM"/>
    </source>
</evidence>
<dbReference type="PANTHER" id="PTHR30121:SF6">
    <property type="entry name" value="SLR6007 PROTEIN"/>
    <property type="match status" value="1"/>
</dbReference>
<dbReference type="PANTHER" id="PTHR30121">
    <property type="entry name" value="UNCHARACTERIZED PROTEIN YJGR-RELATED"/>
    <property type="match status" value="1"/>
</dbReference>
<name>A0A1V9GVW0_9XANT</name>
<dbReference type="InterPro" id="IPR014969">
    <property type="entry name" value="DNA_S_DndE"/>
</dbReference>
<comment type="caution">
    <text evidence="2">The sequence shown here is derived from an EMBL/GenBank/DDBJ whole genome shotgun (WGS) entry which is preliminary data.</text>
</comment>
<dbReference type="Gene3D" id="3.40.50.300">
    <property type="entry name" value="P-loop containing nucleotide triphosphate hydrolases"/>
    <property type="match status" value="2"/>
</dbReference>
<accession>A0A1V9GVW0</accession>
<sequence length="509" mass="55299">MSNGTNDYLTLEVIAGTAFRSTADTDELSQRVKNRLGFGSFNIPARLALARSLAIPAAPSKAEGEVGRTIKGDVLFGTGADLASWVSLLIEHAGNSLTIKDLQSVVQRHWARGMKILSEELDASDGDNSEFWRRLAESALPEVTEKRRSGTSPAVAETSRGPVPVRMGEIGHDVSSNEEVIWTLNAPGGSPHSAFMGGVGSGKTRTAAFVLRSIAEQTNVPLLAFDFKGDMADKHNALDKAFGAVVLSPLNITIPLDVFALSDNSKHGVVNTAQRLRDSLSNLKQNKLGDQQRRRLNDALEEALRTRHPCTLEDVKECLEDVYASAGVKEDGAVSMLVDLCRLPLFEPKMTPEEFFSRSWIISLPASVPELVRVTVVALLTDALERFINSKQDSDTDAEGNRSLRIMCVIDEAHRALEARLPGLSNLIRLGRSKGAAVMLISQKPDDFEGEDDDFLSEMGLLVCFGTNAREASVKRILGTGASLTSLKKGEAYVRARGDMKSRKVLAWK</sequence>
<evidence type="ECO:0000256" key="1">
    <source>
        <dbReference type="SAM" id="MobiDB-lite"/>
    </source>
</evidence>
<evidence type="ECO:0000313" key="2">
    <source>
        <dbReference type="EMBL" id="OQP74749.1"/>
    </source>
</evidence>
<organism evidence="2 3">
    <name type="scientific">Xanthomonas phaseoli pv. syngonii LMG 9055</name>
    <dbReference type="NCBI Taxonomy" id="1437878"/>
    <lineage>
        <taxon>Bacteria</taxon>
        <taxon>Pseudomonadati</taxon>
        <taxon>Pseudomonadota</taxon>
        <taxon>Gammaproteobacteria</taxon>
        <taxon>Lysobacterales</taxon>
        <taxon>Lysobacteraceae</taxon>
        <taxon>Xanthomonas</taxon>
    </lineage>
</organism>
<dbReference type="CDD" id="cd01127">
    <property type="entry name" value="TrwB_TraG_TraD_VirD4"/>
    <property type="match status" value="1"/>
</dbReference>
<dbReference type="AlphaFoldDB" id="A0A1V9GVW0"/>
<dbReference type="Pfam" id="PF08870">
    <property type="entry name" value="DndE"/>
    <property type="match status" value="1"/>
</dbReference>
<dbReference type="InterPro" id="IPR027417">
    <property type="entry name" value="P-loop_NTPase"/>
</dbReference>